<evidence type="ECO:0000313" key="5">
    <source>
        <dbReference type="EMBL" id="CUH73966.1"/>
    </source>
</evidence>
<dbReference type="PROSITE" id="PS51186">
    <property type="entry name" value="GNAT"/>
    <property type="match status" value="1"/>
</dbReference>
<reference evidence="4 6" key="1">
    <citation type="submission" date="2015-09" db="EMBL/GenBank/DDBJ databases">
        <authorList>
            <person name="Rodrigo-Torres L."/>
            <person name="Arahal D.R."/>
        </authorList>
    </citation>
    <scope>NUCLEOTIDE SEQUENCE [LARGE SCALE GENOMIC DNA]</scope>
    <source>
        <strain evidence="4 6">CECT 5118</strain>
    </source>
</reference>
<keyword evidence="6" id="KW-1185">Reference proteome</keyword>
<evidence type="ECO:0000256" key="1">
    <source>
        <dbReference type="ARBA" id="ARBA00022679"/>
    </source>
</evidence>
<dbReference type="GO" id="GO:0016747">
    <property type="term" value="F:acyltransferase activity, transferring groups other than amino-acyl groups"/>
    <property type="evidence" value="ECO:0007669"/>
    <property type="project" value="InterPro"/>
</dbReference>
<dbReference type="CDD" id="cd04301">
    <property type="entry name" value="NAT_SF"/>
    <property type="match status" value="1"/>
</dbReference>
<sequence>MIRPAVTADAPALGAFLARHPNSSMFLRSNLATAGIGNLDHPHGTFFLVQMKQDEIMGTFGVTNEGYAMCQAPEAGPAEWQAFARGVAGRRISGITGSDEQVLQAIDALALPADLFSLNHAEPLYRLELAQLDPPQVTLRAPETLDIDLLMQWFLAYMQDTGLGGGADMASKAIERAVNAIKGDLTRLLIVEGKPVAMTAFNARFEDIVQIGGVYTPPEKRSRGYGRQVVAAHLAEARQDGVKTAILFSNNDAASKAYESIGFQRVGSYRVAVLKEPVTIGS</sequence>
<gene>
    <name evidence="4" type="ORF">TL5118_02268</name>
    <name evidence="5" type="ORF">TL5120_03783</name>
</gene>
<evidence type="ECO:0000256" key="2">
    <source>
        <dbReference type="ARBA" id="ARBA00023315"/>
    </source>
</evidence>
<dbReference type="EMBL" id="CYSB01000029">
    <property type="protein sequence ID" value="CUH67613.1"/>
    <property type="molecule type" value="Genomic_DNA"/>
</dbReference>
<dbReference type="RefSeq" id="WP_058245092.1">
    <property type="nucleotide sequence ID" value="NZ_CYSB01000029.1"/>
</dbReference>
<dbReference type="Pfam" id="PF00583">
    <property type="entry name" value="Acetyltransf_1"/>
    <property type="match status" value="1"/>
</dbReference>
<evidence type="ECO:0000313" key="4">
    <source>
        <dbReference type="EMBL" id="CUH67613.1"/>
    </source>
</evidence>
<dbReference type="Gene3D" id="3.40.630.30">
    <property type="match status" value="1"/>
</dbReference>
<dbReference type="Proteomes" id="UP000051086">
    <property type="component" value="Unassembled WGS sequence"/>
</dbReference>
<dbReference type="OrthoDB" id="7365268at2"/>
<name>A0A0P1G2T4_9RHOB</name>
<dbReference type="InterPro" id="IPR016181">
    <property type="entry name" value="Acyl_CoA_acyltransferase"/>
</dbReference>
<keyword evidence="1 5" id="KW-0808">Transferase</keyword>
<dbReference type="Proteomes" id="UP000051887">
    <property type="component" value="Unassembled WGS sequence"/>
</dbReference>
<dbReference type="EMBL" id="CYSC01000043">
    <property type="protein sequence ID" value="CUH73966.1"/>
    <property type="molecule type" value="Genomic_DNA"/>
</dbReference>
<keyword evidence="2" id="KW-0012">Acyltransferase</keyword>
<evidence type="ECO:0000259" key="3">
    <source>
        <dbReference type="PROSITE" id="PS51186"/>
    </source>
</evidence>
<dbReference type="AlphaFoldDB" id="A0A0P1G2T4"/>
<evidence type="ECO:0000313" key="6">
    <source>
        <dbReference type="Proteomes" id="UP000051086"/>
    </source>
</evidence>
<evidence type="ECO:0000313" key="7">
    <source>
        <dbReference type="Proteomes" id="UP000051887"/>
    </source>
</evidence>
<dbReference type="SUPFAM" id="SSF55729">
    <property type="entry name" value="Acyl-CoA N-acyltransferases (Nat)"/>
    <property type="match status" value="1"/>
</dbReference>
<accession>A0A0P1G2T4</accession>
<dbReference type="InterPro" id="IPR000182">
    <property type="entry name" value="GNAT_dom"/>
</dbReference>
<organism evidence="5 7">
    <name type="scientific">Thalassovita autumnalis</name>
    <dbReference type="NCBI Taxonomy" id="2072972"/>
    <lineage>
        <taxon>Bacteria</taxon>
        <taxon>Pseudomonadati</taxon>
        <taxon>Pseudomonadota</taxon>
        <taxon>Alphaproteobacteria</taxon>
        <taxon>Rhodobacterales</taxon>
        <taxon>Roseobacteraceae</taxon>
        <taxon>Thalassovita</taxon>
    </lineage>
</organism>
<reference evidence="5 7" key="2">
    <citation type="submission" date="2015-09" db="EMBL/GenBank/DDBJ databases">
        <authorList>
            <consortium name="Swine Surveillance"/>
        </authorList>
    </citation>
    <scope>NUCLEOTIDE SEQUENCE [LARGE SCALE GENOMIC DNA]</scope>
    <source>
        <strain evidence="5 7">5120</strain>
    </source>
</reference>
<dbReference type="PANTHER" id="PTHR43877">
    <property type="entry name" value="AMINOALKYLPHOSPHONATE N-ACETYLTRANSFERASE-RELATED-RELATED"/>
    <property type="match status" value="1"/>
</dbReference>
<protein>
    <submittedName>
        <fullName evidence="4 5">Acetyltransferase</fullName>
    </submittedName>
</protein>
<dbReference type="InterPro" id="IPR050832">
    <property type="entry name" value="Bact_Acetyltransf"/>
</dbReference>
<feature type="domain" description="N-acetyltransferase" evidence="3">
    <location>
        <begin position="137"/>
        <end position="282"/>
    </location>
</feature>
<proteinExistence type="predicted"/>